<accession>A0ABM4CRX3</accession>
<dbReference type="InterPro" id="IPR008906">
    <property type="entry name" value="HATC_C_dom"/>
</dbReference>
<name>A0ABM4CRX3_HYDVU</name>
<dbReference type="PANTHER" id="PTHR45749">
    <property type="match status" value="1"/>
</dbReference>
<dbReference type="PANTHER" id="PTHR45749:SF21">
    <property type="entry name" value="DUF4371 DOMAIN-CONTAINING PROTEIN"/>
    <property type="match status" value="1"/>
</dbReference>
<gene>
    <name evidence="3" type="primary">LOC136086277</name>
</gene>
<organism evidence="2 3">
    <name type="scientific">Hydra vulgaris</name>
    <name type="common">Hydra</name>
    <name type="synonym">Hydra attenuata</name>
    <dbReference type="NCBI Taxonomy" id="6087"/>
    <lineage>
        <taxon>Eukaryota</taxon>
        <taxon>Metazoa</taxon>
        <taxon>Cnidaria</taxon>
        <taxon>Hydrozoa</taxon>
        <taxon>Hydroidolina</taxon>
        <taxon>Anthoathecata</taxon>
        <taxon>Aplanulata</taxon>
        <taxon>Hydridae</taxon>
        <taxon>Hydra</taxon>
    </lineage>
</organism>
<sequence length="284" mass="32420">MSVKRLSITHWSAHHAAVKPVKDKFDECVAAIEALCDPCKNVETRGATQEEAQHLVEHAIEESLLKADQFGITVERRLRIKKRMTGEQLRDAGLAIQEENNRAVLECVNCFISELQTRLTAIKEVANMFETVQAKSLLSAAEEELRVSVPKMTTFYDELSKVELLKEIPRLRRHMTAADVDIHKAKDWSIFDILKFILDWDFLKFLPILTLSLQLFLTICVSVASCERSFSKLKLIKNYLRSSMGQSRVSDLAILSIESDMVKDINVDEVIDRLAALKTRKRNF</sequence>
<dbReference type="RefSeq" id="XP_065664641.1">
    <property type="nucleotide sequence ID" value="XM_065808569.1"/>
</dbReference>
<dbReference type="Pfam" id="PF05699">
    <property type="entry name" value="Dimer_Tnp_hAT"/>
    <property type="match status" value="1"/>
</dbReference>
<evidence type="ECO:0000259" key="1">
    <source>
        <dbReference type="Pfam" id="PF05699"/>
    </source>
</evidence>
<keyword evidence="2" id="KW-1185">Reference proteome</keyword>
<protein>
    <submittedName>
        <fullName evidence="3">Uncharacterized protein LOC136086277</fullName>
    </submittedName>
</protein>
<evidence type="ECO:0000313" key="2">
    <source>
        <dbReference type="Proteomes" id="UP001652625"/>
    </source>
</evidence>
<proteinExistence type="predicted"/>
<feature type="domain" description="HAT C-terminal dimerisation" evidence="1">
    <location>
        <begin position="184"/>
        <end position="261"/>
    </location>
</feature>
<evidence type="ECO:0000313" key="3">
    <source>
        <dbReference type="RefSeq" id="XP_065664641.1"/>
    </source>
</evidence>
<dbReference type="Proteomes" id="UP001652625">
    <property type="component" value="Chromosome 10"/>
</dbReference>
<reference evidence="3" key="1">
    <citation type="submission" date="2025-08" db="UniProtKB">
        <authorList>
            <consortium name="RefSeq"/>
        </authorList>
    </citation>
    <scope>IDENTIFICATION</scope>
</reference>
<dbReference type="GeneID" id="136086277"/>